<comment type="caution">
    <text evidence="8">The sequence shown here is derived from an EMBL/GenBank/DDBJ whole genome shotgun (WGS) entry which is preliminary data.</text>
</comment>
<dbReference type="OrthoDB" id="424753at2759"/>
<dbReference type="SMART" id="SM00230">
    <property type="entry name" value="CysPc"/>
    <property type="match status" value="1"/>
</dbReference>
<dbReference type="InterPro" id="IPR038765">
    <property type="entry name" value="Papain-like_cys_pep_sf"/>
</dbReference>
<dbReference type="SUPFAM" id="SSF54001">
    <property type="entry name" value="Cysteine proteinases"/>
    <property type="match status" value="1"/>
</dbReference>
<dbReference type="InterPro" id="IPR001300">
    <property type="entry name" value="Peptidase_C2_calpain_cat"/>
</dbReference>
<evidence type="ECO:0000259" key="7">
    <source>
        <dbReference type="PROSITE" id="PS50203"/>
    </source>
</evidence>
<keyword evidence="2" id="KW-0645">Protease</keyword>
<evidence type="ECO:0000313" key="9">
    <source>
        <dbReference type="Proteomes" id="UP000824540"/>
    </source>
</evidence>
<dbReference type="InterPro" id="IPR000169">
    <property type="entry name" value="Pept_cys_AS"/>
</dbReference>
<dbReference type="GO" id="GO:0043066">
    <property type="term" value="P:negative regulation of apoptotic process"/>
    <property type="evidence" value="ECO:0007669"/>
    <property type="project" value="TreeGrafter"/>
</dbReference>
<keyword evidence="3" id="KW-0378">Hydrolase</keyword>
<dbReference type="PANTHER" id="PTHR10183:SF393">
    <property type="entry name" value="CALPAIN-LIKE ISOFORM X1"/>
    <property type="match status" value="1"/>
</dbReference>
<dbReference type="AlphaFoldDB" id="A0A8T2NPJ3"/>
<dbReference type="Pfam" id="PF00648">
    <property type="entry name" value="Peptidase_C2"/>
    <property type="match status" value="1"/>
</dbReference>
<feature type="active site" evidence="5">
    <location>
        <position position="92"/>
    </location>
</feature>
<evidence type="ECO:0000256" key="5">
    <source>
        <dbReference type="PIRSR" id="PIRSR622684-1"/>
    </source>
</evidence>
<dbReference type="PROSITE" id="PS50203">
    <property type="entry name" value="CALPAIN_CAT"/>
    <property type="match status" value="1"/>
</dbReference>
<feature type="domain" description="Calpain catalytic" evidence="7">
    <location>
        <begin position="35"/>
        <end position="158"/>
    </location>
</feature>
<keyword evidence="9" id="KW-1185">Reference proteome</keyword>
<sequence>MENDWAVPGSVSNPVKFRNQDYEALRDSCLESKSLFSDPEFLADDKSIGMPADTDPSKAIKWQRPKEISPNAKFIEGTTGTTDICQGQLGNCWLLAALSSLTLHPTLFAQVVPPNQSLNEPYAGIFHFRFWQYGEWVEVVVDDRLPVRGGRSLGPMPA</sequence>
<reference evidence="8" key="1">
    <citation type="thesis" date="2021" institute="BYU ScholarsArchive" country="Provo, UT, USA">
        <title>Applications of and Algorithms for Genome Assembly and Genomic Analyses with an Emphasis on Marine Teleosts.</title>
        <authorList>
            <person name="Pickett B.D."/>
        </authorList>
    </citation>
    <scope>NUCLEOTIDE SEQUENCE</scope>
    <source>
        <strain evidence="8">HI-2016</strain>
    </source>
</reference>
<accession>A0A8T2NPJ3</accession>
<evidence type="ECO:0000313" key="8">
    <source>
        <dbReference type="EMBL" id="KAG9342149.1"/>
    </source>
</evidence>
<dbReference type="EMBL" id="JAFBMS010000030">
    <property type="protein sequence ID" value="KAG9342149.1"/>
    <property type="molecule type" value="Genomic_DNA"/>
</dbReference>
<proteinExistence type="inferred from homology"/>
<dbReference type="GO" id="GO:0005737">
    <property type="term" value="C:cytoplasm"/>
    <property type="evidence" value="ECO:0007669"/>
    <property type="project" value="TreeGrafter"/>
</dbReference>
<evidence type="ECO:0000256" key="2">
    <source>
        <dbReference type="ARBA" id="ARBA00022670"/>
    </source>
</evidence>
<evidence type="ECO:0000256" key="3">
    <source>
        <dbReference type="ARBA" id="ARBA00022801"/>
    </source>
</evidence>
<evidence type="ECO:0000256" key="4">
    <source>
        <dbReference type="ARBA" id="ARBA00022807"/>
    </source>
</evidence>
<comment type="caution">
    <text evidence="6">Lacks conserved residue(s) required for the propagation of feature annotation.</text>
</comment>
<comment type="similarity">
    <text evidence="1">Belongs to the peptidase C2 family.</text>
</comment>
<dbReference type="InterPro" id="IPR022684">
    <property type="entry name" value="Calpain_cysteine_protease"/>
</dbReference>
<dbReference type="GO" id="GO:0004198">
    <property type="term" value="F:calcium-dependent cysteine-type endopeptidase activity"/>
    <property type="evidence" value="ECO:0007669"/>
    <property type="project" value="InterPro"/>
</dbReference>
<evidence type="ECO:0000256" key="6">
    <source>
        <dbReference type="PROSITE-ProRule" id="PRU00239"/>
    </source>
</evidence>
<dbReference type="Proteomes" id="UP000824540">
    <property type="component" value="Unassembled WGS sequence"/>
</dbReference>
<name>A0A8T2NPJ3_9TELE</name>
<gene>
    <name evidence="8" type="ORF">JZ751_017149</name>
</gene>
<dbReference type="GO" id="GO:0006508">
    <property type="term" value="P:proteolysis"/>
    <property type="evidence" value="ECO:0007669"/>
    <property type="project" value="UniProtKB-KW"/>
</dbReference>
<dbReference type="PROSITE" id="PS00139">
    <property type="entry name" value="THIOL_PROTEASE_CYS"/>
    <property type="match status" value="1"/>
</dbReference>
<keyword evidence="4" id="KW-0788">Thiol protease</keyword>
<dbReference type="PRINTS" id="PR00704">
    <property type="entry name" value="CALPAIN"/>
</dbReference>
<dbReference type="PANTHER" id="PTHR10183">
    <property type="entry name" value="CALPAIN"/>
    <property type="match status" value="1"/>
</dbReference>
<organism evidence="8 9">
    <name type="scientific">Albula glossodonta</name>
    <name type="common">roundjaw bonefish</name>
    <dbReference type="NCBI Taxonomy" id="121402"/>
    <lineage>
        <taxon>Eukaryota</taxon>
        <taxon>Metazoa</taxon>
        <taxon>Chordata</taxon>
        <taxon>Craniata</taxon>
        <taxon>Vertebrata</taxon>
        <taxon>Euteleostomi</taxon>
        <taxon>Actinopterygii</taxon>
        <taxon>Neopterygii</taxon>
        <taxon>Teleostei</taxon>
        <taxon>Albuliformes</taxon>
        <taxon>Albulidae</taxon>
        <taxon>Albula</taxon>
    </lineage>
</organism>
<protein>
    <recommendedName>
        <fullName evidence="7">Calpain catalytic domain-containing protein</fullName>
    </recommendedName>
</protein>
<evidence type="ECO:0000256" key="1">
    <source>
        <dbReference type="ARBA" id="ARBA00007623"/>
    </source>
</evidence>